<dbReference type="InterPro" id="IPR032872">
    <property type="entry name" value="WAK_assoc_C"/>
</dbReference>
<organism evidence="11 12">
    <name type="scientific">Coptis chinensis</name>
    <dbReference type="NCBI Taxonomy" id="261450"/>
    <lineage>
        <taxon>Eukaryota</taxon>
        <taxon>Viridiplantae</taxon>
        <taxon>Streptophyta</taxon>
        <taxon>Embryophyta</taxon>
        <taxon>Tracheophyta</taxon>
        <taxon>Spermatophyta</taxon>
        <taxon>Magnoliopsida</taxon>
        <taxon>Ranunculales</taxon>
        <taxon>Ranunculaceae</taxon>
        <taxon>Coptidoideae</taxon>
        <taxon>Coptis</taxon>
    </lineage>
</organism>
<evidence type="ECO:0000256" key="1">
    <source>
        <dbReference type="ARBA" id="ARBA00004479"/>
    </source>
</evidence>
<dbReference type="InterPro" id="IPR000719">
    <property type="entry name" value="Prot_kinase_dom"/>
</dbReference>
<evidence type="ECO:0000313" key="12">
    <source>
        <dbReference type="Proteomes" id="UP000631114"/>
    </source>
</evidence>
<keyword evidence="2" id="KW-0418">Kinase</keyword>
<reference evidence="11 12" key="1">
    <citation type="submission" date="2020-10" db="EMBL/GenBank/DDBJ databases">
        <title>The Coptis chinensis genome and diversification of protoberbering-type alkaloids.</title>
        <authorList>
            <person name="Wang B."/>
            <person name="Shu S."/>
            <person name="Song C."/>
            <person name="Liu Y."/>
        </authorList>
    </citation>
    <scope>NUCLEOTIDE SEQUENCE [LARGE SCALE GENOMIC DNA]</scope>
    <source>
        <strain evidence="11">HL-2020</strain>
        <tissue evidence="11">Leaf</tissue>
    </source>
</reference>
<accession>A0A835IDG8</accession>
<comment type="subcellular location">
    <subcellularLocation>
        <location evidence="1">Membrane</location>
        <topology evidence="1">Single-pass type I membrane protein</topology>
    </subcellularLocation>
</comment>
<feature type="chain" id="PRO_5032888019" description="Protein kinase domain-containing protein" evidence="9">
    <location>
        <begin position="32"/>
        <end position="570"/>
    </location>
</feature>
<dbReference type="SMART" id="SM00220">
    <property type="entry name" value="S_TKc"/>
    <property type="match status" value="1"/>
</dbReference>
<dbReference type="AlphaFoldDB" id="A0A835IDG8"/>
<sequence length="570" mass="63087">MAHLQNFRKPSITFIFFLSVTLLFVSINCQQAPPPLVPTSIDPTYYYNLCAPSTCNNISLPYPLGLPTPCHDSTIQPFCSSNNESLFLTSPVTTDTLRILSIKFADDPTTIIISLASNSLFTCGVPVSKPNYALDVRSIFYLRSNYKPGTHLNCTSPIPSNAIQGLQNASCLGCNYTSNFCYFVPVYDVKYTNCETFYVFTLRNFSNVSNGGDLRGYLRSGFEMGFTKPLWCSGCEGSGGRCGNKPSTGSSVCFCPTSVHSFNCSDGILEDLSTWVNPPGRGRSRPLSRAVIAGILEDLSTWVNTPGRGRSRPSRAAIAAISASASLLFLVILVALVAILARRKKLNSHFDKRTMSSISLTSIALETARGILYLHQGCRKRILHLDIKPPNVLLDSNFSAKVSDFGLAKKIDKDHSHVSLTAAQGTPGYAAPEMWLKNFGPVTENSDVYSYGMLLLEMVDRRKNYETEAFESGPVYFPEFLYNKVEKDEFSFVTRRGDGDDSFEINEDEEDRTEEDEHIVKRVCLVGLWCIQHIPSNRPSMDRVVQMLEGHAEIGIPPRPFPLKAAVLKP</sequence>
<keyword evidence="12" id="KW-1185">Reference proteome</keyword>
<dbReference type="Proteomes" id="UP000631114">
    <property type="component" value="Unassembled WGS sequence"/>
</dbReference>
<evidence type="ECO:0000256" key="3">
    <source>
        <dbReference type="ARBA" id="ARBA00022692"/>
    </source>
</evidence>
<keyword evidence="4 9" id="KW-0732">Signal</keyword>
<evidence type="ECO:0000256" key="2">
    <source>
        <dbReference type="ARBA" id="ARBA00022527"/>
    </source>
</evidence>
<dbReference type="EMBL" id="JADFTS010000003">
    <property type="protein sequence ID" value="KAF9614382.1"/>
    <property type="molecule type" value="Genomic_DNA"/>
</dbReference>
<dbReference type="GO" id="GO:0016020">
    <property type="term" value="C:membrane"/>
    <property type="evidence" value="ECO:0007669"/>
    <property type="project" value="UniProtKB-SubCell"/>
</dbReference>
<comment type="caution">
    <text evidence="11">The sequence shown here is derived from an EMBL/GenBank/DDBJ whole genome shotgun (WGS) entry which is preliminary data.</text>
</comment>
<dbReference type="Pfam" id="PF00069">
    <property type="entry name" value="Pkinase"/>
    <property type="match status" value="1"/>
</dbReference>
<evidence type="ECO:0000256" key="5">
    <source>
        <dbReference type="ARBA" id="ARBA00022989"/>
    </source>
</evidence>
<evidence type="ECO:0000256" key="8">
    <source>
        <dbReference type="SAM" id="Phobius"/>
    </source>
</evidence>
<dbReference type="Gene3D" id="1.10.510.10">
    <property type="entry name" value="Transferase(Phosphotransferase) domain 1"/>
    <property type="match status" value="1"/>
</dbReference>
<dbReference type="InterPro" id="IPR008271">
    <property type="entry name" value="Ser/Thr_kinase_AS"/>
</dbReference>
<feature type="signal peptide" evidence="9">
    <location>
        <begin position="1"/>
        <end position="31"/>
    </location>
</feature>
<evidence type="ECO:0000256" key="9">
    <source>
        <dbReference type="SAM" id="SignalP"/>
    </source>
</evidence>
<proteinExistence type="predicted"/>
<dbReference type="InterPro" id="IPR011009">
    <property type="entry name" value="Kinase-like_dom_sf"/>
</dbReference>
<dbReference type="PROSITE" id="PS50011">
    <property type="entry name" value="PROTEIN_KINASE_DOM"/>
    <property type="match status" value="1"/>
</dbReference>
<keyword evidence="7" id="KW-0325">Glycoprotein</keyword>
<dbReference type="GO" id="GO:0005524">
    <property type="term" value="F:ATP binding"/>
    <property type="evidence" value="ECO:0007669"/>
    <property type="project" value="InterPro"/>
</dbReference>
<feature type="domain" description="Protein kinase" evidence="10">
    <location>
        <begin position="202"/>
        <end position="554"/>
    </location>
</feature>
<evidence type="ECO:0000313" key="11">
    <source>
        <dbReference type="EMBL" id="KAF9614382.1"/>
    </source>
</evidence>
<dbReference type="Pfam" id="PF14380">
    <property type="entry name" value="WAK_assoc"/>
    <property type="match status" value="1"/>
</dbReference>
<dbReference type="GO" id="GO:0004674">
    <property type="term" value="F:protein serine/threonine kinase activity"/>
    <property type="evidence" value="ECO:0007669"/>
    <property type="project" value="UniProtKB-KW"/>
</dbReference>
<dbReference type="OrthoDB" id="4062651at2759"/>
<keyword evidence="6 8" id="KW-0472">Membrane</keyword>
<keyword evidence="5 8" id="KW-1133">Transmembrane helix</keyword>
<keyword evidence="3 8" id="KW-0812">Transmembrane</keyword>
<protein>
    <recommendedName>
        <fullName evidence="10">Protein kinase domain-containing protein</fullName>
    </recommendedName>
</protein>
<dbReference type="SUPFAM" id="SSF56112">
    <property type="entry name" value="Protein kinase-like (PK-like)"/>
    <property type="match status" value="1"/>
</dbReference>
<evidence type="ECO:0000256" key="4">
    <source>
        <dbReference type="ARBA" id="ARBA00022729"/>
    </source>
</evidence>
<dbReference type="PANTHER" id="PTHR27009">
    <property type="entry name" value="RUST RESISTANCE KINASE LR10-RELATED"/>
    <property type="match status" value="1"/>
</dbReference>
<keyword evidence="2" id="KW-0808">Transferase</keyword>
<name>A0A835IDG8_9MAGN</name>
<dbReference type="InterPro" id="IPR045874">
    <property type="entry name" value="LRK10/LRL21-25-like"/>
</dbReference>
<evidence type="ECO:0000256" key="6">
    <source>
        <dbReference type="ARBA" id="ARBA00023136"/>
    </source>
</evidence>
<keyword evidence="2" id="KW-0723">Serine/threonine-protein kinase</keyword>
<evidence type="ECO:0000259" key="10">
    <source>
        <dbReference type="PROSITE" id="PS50011"/>
    </source>
</evidence>
<feature type="transmembrane region" description="Helical" evidence="8">
    <location>
        <begin position="316"/>
        <end position="341"/>
    </location>
</feature>
<dbReference type="PROSITE" id="PS00108">
    <property type="entry name" value="PROTEIN_KINASE_ST"/>
    <property type="match status" value="1"/>
</dbReference>
<gene>
    <name evidence="11" type="ORF">IFM89_018281</name>
</gene>
<evidence type="ECO:0000256" key="7">
    <source>
        <dbReference type="ARBA" id="ARBA00023180"/>
    </source>
</evidence>